<dbReference type="GO" id="GO:0043811">
    <property type="term" value="F:phosphate:acyl-[acyl carrier protein] acyltransferase activity"/>
    <property type="evidence" value="ECO:0007669"/>
    <property type="project" value="UniProtKB-UniRule"/>
</dbReference>
<evidence type="ECO:0000256" key="1">
    <source>
        <dbReference type="ARBA" id="ARBA00001232"/>
    </source>
</evidence>
<dbReference type="PANTHER" id="PTHR30100:SF1">
    <property type="entry name" value="PHOSPHATE ACYLTRANSFERASE"/>
    <property type="match status" value="1"/>
</dbReference>
<keyword evidence="5 10" id="KW-0443">Lipid metabolism</keyword>
<evidence type="ECO:0000313" key="13">
    <source>
        <dbReference type="Proteomes" id="UP000069912"/>
    </source>
</evidence>
<keyword evidence="6 10" id="KW-0594">Phospholipid biosynthesis</keyword>
<dbReference type="RefSeq" id="WP_067972269.1">
    <property type="nucleotide sequence ID" value="NZ_CAJHKM010000006.1"/>
</dbReference>
<evidence type="ECO:0000256" key="2">
    <source>
        <dbReference type="ARBA" id="ARBA00022490"/>
    </source>
</evidence>
<keyword evidence="12" id="KW-0012">Acyltransferase</keyword>
<evidence type="ECO:0000256" key="8">
    <source>
        <dbReference type="ARBA" id="ARBA00024069"/>
    </source>
</evidence>
<evidence type="ECO:0000313" key="12">
    <source>
        <dbReference type="EMBL" id="PKZ21703.1"/>
    </source>
</evidence>
<dbReference type="InterPro" id="IPR012281">
    <property type="entry name" value="Phospholipid_synth_PlsX-like"/>
</dbReference>
<dbReference type="UniPathway" id="UPA00085"/>
<reference evidence="11 13" key="1">
    <citation type="journal article" date="2016" name="Genome Announc.">
        <title>Complete Genome Sequences of Aerococcus christensenii CCUG 28831T, Aerococcus sanguinicola CCUG 43001T, Aerococcus urinae CCUG 36881T, Aerococcus urinaeequi CCUG 28094T, Aerococcus urinaehominis CCUG 42038 BT, and Aerococcus viridans CCUG 4311T.</title>
        <authorList>
            <person name="Carkaci D."/>
            <person name="Dargis R."/>
            <person name="Nielsen X.C."/>
            <person name="Skovgaard O."/>
            <person name="Fuursted K."/>
            <person name="Christensen J.J."/>
        </authorList>
    </citation>
    <scope>NUCLEOTIDE SEQUENCE [LARGE SCALE GENOMIC DNA]</scope>
    <source>
        <strain evidence="11 13">CCUG43001</strain>
    </source>
</reference>
<name>A0A0X8FAF9_9LACT</name>
<dbReference type="EMBL" id="CP014160">
    <property type="protein sequence ID" value="AMB93568.1"/>
    <property type="molecule type" value="Genomic_DNA"/>
</dbReference>
<dbReference type="AlphaFoldDB" id="A0A0X8FAF9"/>
<dbReference type="SUPFAM" id="SSF53659">
    <property type="entry name" value="Isocitrate/Isopropylmalate dehydrogenase-like"/>
    <property type="match status" value="1"/>
</dbReference>
<gene>
    <name evidence="10 12" type="primary">plsX</name>
    <name evidence="11" type="ORF">AWM72_01785</name>
    <name evidence="12" type="ORF">CYJ28_07315</name>
</gene>
<comment type="catalytic activity">
    <reaction evidence="1 10">
        <text>a fatty acyl-[ACP] + phosphate = an acyl phosphate + holo-[ACP]</text>
        <dbReference type="Rhea" id="RHEA:42292"/>
        <dbReference type="Rhea" id="RHEA-COMP:9685"/>
        <dbReference type="Rhea" id="RHEA-COMP:14125"/>
        <dbReference type="ChEBI" id="CHEBI:43474"/>
        <dbReference type="ChEBI" id="CHEBI:59918"/>
        <dbReference type="ChEBI" id="CHEBI:64479"/>
        <dbReference type="ChEBI" id="CHEBI:138651"/>
        <dbReference type="EC" id="2.3.1.274"/>
    </reaction>
</comment>
<evidence type="ECO:0000256" key="4">
    <source>
        <dbReference type="ARBA" id="ARBA00022679"/>
    </source>
</evidence>
<evidence type="ECO:0000256" key="3">
    <source>
        <dbReference type="ARBA" id="ARBA00022516"/>
    </source>
</evidence>
<evidence type="ECO:0000256" key="10">
    <source>
        <dbReference type="HAMAP-Rule" id="MF_00019"/>
    </source>
</evidence>
<dbReference type="HAMAP" id="MF_00019">
    <property type="entry name" value="PlsX"/>
    <property type="match status" value="1"/>
</dbReference>
<dbReference type="Proteomes" id="UP000069912">
    <property type="component" value="Chromosome"/>
</dbReference>
<keyword evidence="13" id="KW-1185">Reference proteome</keyword>
<dbReference type="KEGG" id="asan:AWM72_01785"/>
<comment type="similarity">
    <text evidence="10">Belongs to the PlsX family.</text>
</comment>
<evidence type="ECO:0000256" key="5">
    <source>
        <dbReference type="ARBA" id="ARBA00023098"/>
    </source>
</evidence>
<dbReference type="NCBIfam" id="TIGR00182">
    <property type="entry name" value="plsX"/>
    <property type="match status" value="1"/>
</dbReference>
<evidence type="ECO:0000256" key="9">
    <source>
        <dbReference type="ARBA" id="ARBA00046608"/>
    </source>
</evidence>
<sequence length="341" mass="36525">MRIAIDAMGGDHAPEVPLRGALKAAQEYPDLEIQLYGQTEALAAYLPDNLPANLQIVEAEEVIGTAEEPVKALRQKKKSSMVLGLKAVRKDQADAFISAGNSGALMAGALMQVGRMKGISRPAFLVNMPCFTDFNKSWVLIDGGANVDNKPAHLHQYAIMGSAYMAAVKGIDQARIGLLNNGKEAGKGNQLTQAAYELLSQEETINFIGNVEPSEVLNDACDVVVADGFAANMVLKSLEGASKAFVTLLSDTLKTASWKSKVAGLLVKEDLKTAFAGLNSDNIGAGVVFGVKQPVLKCHGSAKDDAFYYAILQARQMVSSQLYDQLAQDFEALAQREKEED</sequence>
<dbReference type="PIRSF" id="PIRSF002465">
    <property type="entry name" value="Phsphlp_syn_PlsX"/>
    <property type="match status" value="1"/>
</dbReference>
<evidence type="ECO:0000256" key="6">
    <source>
        <dbReference type="ARBA" id="ARBA00023209"/>
    </source>
</evidence>
<reference evidence="12 14" key="3">
    <citation type="submission" date="2017-12" db="EMBL/GenBank/DDBJ databases">
        <title>Phylogenetic diversity of female urinary microbiome.</title>
        <authorList>
            <person name="Thomas-White K."/>
            <person name="Wolfe A.J."/>
        </authorList>
    </citation>
    <scope>NUCLEOTIDE SEQUENCE [LARGE SCALE GENOMIC DNA]</scope>
    <source>
        <strain evidence="12 14">UMB0139</strain>
    </source>
</reference>
<accession>A0A0X8FAF9</accession>
<comment type="pathway">
    <text evidence="10">Lipid metabolism; phospholipid metabolism.</text>
</comment>
<dbReference type="Proteomes" id="UP000234239">
    <property type="component" value="Unassembled WGS sequence"/>
</dbReference>
<dbReference type="GO" id="GO:0006633">
    <property type="term" value="P:fatty acid biosynthetic process"/>
    <property type="evidence" value="ECO:0007669"/>
    <property type="project" value="UniProtKB-UniRule"/>
</dbReference>
<dbReference type="PANTHER" id="PTHR30100">
    <property type="entry name" value="FATTY ACID/PHOSPHOLIPID SYNTHESIS PROTEIN PLSX"/>
    <property type="match status" value="1"/>
</dbReference>
<dbReference type="GeneID" id="92902801"/>
<dbReference type="Pfam" id="PF02504">
    <property type="entry name" value="FA_synthesis"/>
    <property type="match status" value="1"/>
</dbReference>
<dbReference type="OrthoDB" id="9806408at2"/>
<dbReference type="EC" id="2.3.1.274" evidence="8 10"/>
<keyword evidence="4 10" id="KW-0808">Transferase</keyword>
<evidence type="ECO:0000313" key="11">
    <source>
        <dbReference type="EMBL" id="AMB93568.1"/>
    </source>
</evidence>
<comment type="function">
    <text evidence="10">Catalyzes the reversible formation of acyl-phosphate (acyl-PO(4)) from acyl-[acyl-carrier-protein] (acyl-ACP). This enzyme utilizes acyl-ACP as fatty acyl donor, but not acyl-CoA.</text>
</comment>
<keyword evidence="7 10" id="KW-1208">Phospholipid metabolism</keyword>
<reference evidence="13" key="2">
    <citation type="submission" date="2016-01" db="EMBL/GenBank/DDBJ databases">
        <title>Six Aerococcus type strain genome sequencing and assembly using PacBio and Illumina Hiseq.</title>
        <authorList>
            <person name="Carkaci D."/>
            <person name="Dargis R."/>
            <person name="Nielsen X.C."/>
            <person name="Skovgaard O."/>
            <person name="Fuursted K."/>
            <person name="Christensen J.J."/>
        </authorList>
    </citation>
    <scope>NUCLEOTIDE SEQUENCE [LARGE SCALE GENOMIC DNA]</scope>
    <source>
        <strain evidence="13">CCUG43001</strain>
    </source>
</reference>
<keyword evidence="3 10" id="KW-0444">Lipid biosynthesis</keyword>
<evidence type="ECO:0000256" key="7">
    <source>
        <dbReference type="ARBA" id="ARBA00023264"/>
    </source>
</evidence>
<keyword evidence="2 10" id="KW-0963">Cytoplasm</keyword>
<dbReference type="GO" id="GO:0008654">
    <property type="term" value="P:phospholipid biosynthetic process"/>
    <property type="evidence" value="ECO:0007669"/>
    <property type="project" value="UniProtKB-KW"/>
</dbReference>
<protein>
    <recommendedName>
        <fullName evidence="8 10">Phosphate acyltransferase</fullName>
        <ecNumber evidence="8 10">2.3.1.274</ecNumber>
    </recommendedName>
    <alternativeName>
        <fullName evidence="10">Acyl-ACP phosphotransacylase</fullName>
    </alternativeName>
    <alternativeName>
        <fullName evidence="10">Acyl-[acyl-carrier-protein]--phosphate acyltransferase</fullName>
    </alternativeName>
    <alternativeName>
        <fullName evidence="10">Phosphate-acyl-ACP acyltransferase</fullName>
    </alternativeName>
</protein>
<comment type="subcellular location">
    <subcellularLocation>
        <location evidence="10">Cytoplasm</location>
    </subcellularLocation>
    <text evidence="10">Associated with the membrane possibly through PlsY.</text>
</comment>
<dbReference type="EMBL" id="PKGY01000003">
    <property type="protein sequence ID" value="PKZ21703.1"/>
    <property type="molecule type" value="Genomic_DNA"/>
</dbReference>
<organism evidence="11 13">
    <name type="scientific">Aerococcus sanguinicola</name>
    <dbReference type="NCBI Taxonomy" id="119206"/>
    <lineage>
        <taxon>Bacteria</taxon>
        <taxon>Bacillati</taxon>
        <taxon>Bacillota</taxon>
        <taxon>Bacilli</taxon>
        <taxon>Lactobacillales</taxon>
        <taxon>Aerococcaceae</taxon>
        <taxon>Aerococcus</taxon>
    </lineage>
</organism>
<comment type="subunit">
    <text evidence="9 10">Homodimer. Probably interacts with PlsY.</text>
</comment>
<dbReference type="GO" id="GO:0005737">
    <property type="term" value="C:cytoplasm"/>
    <property type="evidence" value="ECO:0007669"/>
    <property type="project" value="UniProtKB-SubCell"/>
</dbReference>
<proteinExistence type="inferred from homology"/>
<evidence type="ECO:0000313" key="14">
    <source>
        <dbReference type="Proteomes" id="UP000234239"/>
    </source>
</evidence>
<dbReference type="InterPro" id="IPR003664">
    <property type="entry name" value="FA_synthesis"/>
</dbReference>
<dbReference type="Gene3D" id="3.40.718.10">
    <property type="entry name" value="Isopropylmalate Dehydrogenase"/>
    <property type="match status" value="1"/>
</dbReference>